<dbReference type="InterPro" id="IPR051948">
    <property type="entry name" value="Hsp70_co-chaperone_J-domain"/>
</dbReference>
<dbReference type="Pfam" id="PF00226">
    <property type="entry name" value="DnaJ"/>
    <property type="match status" value="1"/>
</dbReference>
<evidence type="ECO:0000259" key="3">
    <source>
        <dbReference type="PROSITE" id="PS50076"/>
    </source>
</evidence>
<dbReference type="PRINTS" id="PR00625">
    <property type="entry name" value="JDOMAIN"/>
</dbReference>
<evidence type="ECO:0000313" key="4">
    <source>
        <dbReference type="EMBL" id="KAK7754462.1"/>
    </source>
</evidence>
<keyword evidence="5" id="KW-1185">Reference proteome</keyword>
<dbReference type="SMART" id="SM00271">
    <property type="entry name" value="DnaJ"/>
    <property type="match status" value="1"/>
</dbReference>
<evidence type="ECO:0000256" key="2">
    <source>
        <dbReference type="SAM" id="MobiDB-lite"/>
    </source>
</evidence>
<feature type="compositionally biased region" description="Low complexity" evidence="2">
    <location>
        <begin position="72"/>
        <end position="83"/>
    </location>
</feature>
<dbReference type="AlphaFoldDB" id="A0AAN9UWE2"/>
<dbReference type="SUPFAM" id="SSF46565">
    <property type="entry name" value="Chaperone J-domain"/>
    <property type="match status" value="1"/>
</dbReference>
<keyword evidence="1" id="KW-0143">Chaperone</keyword>
<dbReference type="GO" id="GO:0005783">
    <property type="term" value="C:endoplasmic reticulum"/>
    <property type="evidence" value="ECO:0007669"/>
    <property type="project" value="TreeGrafter"/>
</dbReference>
<dbReference type="EMBL" id="JAKJXP020000020">
    <property type="protein sequence ID" value="KAK7754462.1"/>
    <property type="molecule type" value="Genomic_DNA"/>
</dbReference>
<name>A0AAN9UWE2_9PEZI</name>
<sequence length="239" mass="27353">MDPFKVLGVDPGADLVTIKQAYRRLCLEYHPDKAGQTKESHGEFIKINEAYTFLCNRFETPPKKTDRSPLLQSSESTTGQSQSKGISKADHVPPLVVPYLNVEFKTRAETDEMMDDLKAHLKEFKKIFASICRRYDTYARIIGDNTDWSMPESISQNARTARLQAQELERQTMAIPESDWEDVPEIKRIIASVSYLGDHCWEMINKLDVLDRTLRGLELAVGKDIQVVKMLFQAQAARW</sequence>
<reference evidence="4 5" key="1">
    <citation type="submission" date="2024-02" db="EMBL/GenBank/DDBJ databases">
        <title>De novo assembly and annotation of 12 fungi associated with fruit tree decline syndrome in Ontario, Canada.</title>
        <authorList>
            <person name="Sulman M."/>
            <person name="Ellouze W."/>
            <person name="Ilyukhin E."/>
        </authorList>
    </citation>
    <scope>NUCLEOTIDE SEQUENCE [LARGE SCALE GENOMIC DNA]</scope>
    <source>
        <strain evidence="4 5">M11/M66-122</strain>
    </source>
</reference>
<dbReference type="Proteomes" id="UP001320420">
    <property type="component" value="Unassembled WGS sequence"/>
</dbReference>
<feature type="domain" description="J" evidence="3">
    <location>
        <begin position="2"/>
        <end position="69"/>
    </location>
</feature>
<dbReference type="InterPro" id="IPR001623">
    <property type="entry name" value="DnaJ_domain"/>
</dbReference>
<dbReference type="CDD" id="cd06257">
    <property type="entry name" value="DnaJ"/>
    <property type="match status" value="1"/>
</dbReference>
<dbReference type="PROSITE" id="PS50076">
    <property type="entry name" value="DNAJ_2"/>
    <property type="match status" value="1"/>
</dbReference>
<dbReference type="GO" id="GO:0051087">
    <property type="term" value="F:protein-folding chaperone binding"/>
    <property type="evidence" value="ECO:0007669"/>
    <property type="project" value="TreeGrafter"/>
</dbReference>
<protein>
    <recommendedName>
        <fullName evidence="3">J domain-containing protein</fullName>
    </recommendedName>
</protein>
<proteinExistence type="predicted"/>
<dbReference type="PANTHER" id="PTHR44360">
    <property type="entry name" value="DNAJ HOMOLOG SUBFAMILY B MEMBER 9"/>
    <property type="match status" value="1"/>
</dbReference>
<organism evidence="4 5">
    <name type="scientific">Diatrype stigma</name>
    <dbReference type="NCBI Taxonomy" id="117547"/>
    <lineage>
        <taxon>Eukaryota</taxon>
        <taxon>Fungi</taxon>
        <taxon>Dikarya</taxon>
        <taxon>Ascomycota</taxon>
        <taxon>Pezizomycotina</taxon>
        <taxon>Sordariomycetes</taxon>
        <taxon>Xylariomycetidae</taxon>
        <taxon>Xylariales</taxon>
        <taxon>Diatrypaceae</taxon>
        <taxon>Diatrype</taxon>
    </lineage>
</organism>
<evidence type="ECO:0000313" key="5">
    <source>
        <dbReference type="Proteomes" id="UP001320420"/>
    </source>
</evidence>
<dbReference type="GO" id="GO:0036503">
    <property type="term" value="P:ERAD pathway"/>
    <property type="evidence" value="ECO:0007669"/>
    <property type="project" value="TreeGrafter"/>
</dbReference>
<dbReference type="InterPro" id="IPR036869">
    <property type="entry name" value="J_dom_sf"/>
</dbReference>
<accession>A0AAN9UWE2</accession>
<dbReference type="GO" id="GO:0051787">
    <property type="term" value="F:misfolded protein binding"/>
    <property type="evidence" value="ECO:0007669"/>
    <property type="project" value="TreeGrafter"/>
</dbReference>
<dbReference type="Gene3D" id="1.10.287.110">
    <property type="entry name" value="DnaJ domain"/>
    <property type="match status" value="1"/>
</dbReference>
<feature type="region of interest" description="Disordered" evidence="2">
    <location>
        <begin position="60"/>
        <end position="88"/>
    </location>
</feature>
<gene>
    <name evidence="4" type="ORF">SLS62_003482</name>
</gene>
<dbReference type="PANTHER" id="PTHR44360:SF1">
    <property type="entry name" value="DNAJ HOMOLOG SUBFAMILY B MEMBER 9"/>
    <property type="match status" value="1"/>
</dbReference>
<evidence type="ECO:0000256" key="1">
    <source>
        <dbReference type="ARBA" id="ARBA00023186"/>
    </source>
</evidence>
<comment type="caution">
    <text evidence="4">The sequence shown here is derived from an EMBL/GenBank/DDBJ whole genome shotgun (WGS) entry which is preliminary data.</text>
</comment>